<name>A0ABS5A041_9MYCO</name>
<accession>A0ABS5A041</accession>
<keyword evidence="2" id="KW-1185">Reference proteome</keyword>
<protein>
    <submittedName>
        <fullName evidence="1">Integrase</fullName>
    </submittedName>
</protein>
<proteinExistence type="predicted"/>
<dbReference type="Proteomes" id="UP000694460">
    <property type="component" value="Unassembled WGS sequence"/>
</dbReference>
<organism evidence="1 2">
    <name type="scientific">Mycolicibacterium lutetiense</name>
    <dbReference type="NCBI Taxonomy" id="1641992"/>
    <lineage>
        <taxon>Bacteria</taxon>
        <taxon>Bacillati</taxon>
        <taxon>Actinomycetota</taxon>
        <taxon>Actinomycetes</taxon>
        <taxon>Mycobacteriales</taxon>
        <taxon>Mycobacteriaceae</taxon>
        <taxon>Mycolicibacterium</taxon>
    </lineage>
</organism>
<dbReference type="RefSeq" id="WP_209921529.1">
    <property type="nucleotide sequence ID" value="NZ_JAGIOP010000002.1"/>
</dbReference>
<comment type="caution">
    <text evidence="1">The sequence shown here is derived from an EMBL/GenBank/DDBJ whole genome shotgun (WGS) entry which is preliminary data.</text>
</comment>
<gene>
    <name evidence="1" type="ORF">JOF57_005047</name>
</gene>
<reference evidence="1 2" key="1">
    <citation type="submission" date="2021-03" db="EMBL/GenBank/DDBJ databases">
        <title>Sequencing the genomes of 1000 actinobacteria strains.</title>
        <authorList>
            <person name="Klenk H.-P."/>
        </authorList>
    </citation>
    <scope>NUCLEOTIDE SEQUENCE [LARGE SCALE GENOMIC DNA]</scope>
    <source>
        <strain evidence="1 2">DSM 46713</strain>
    </source>
</reference>
<evidence type="ECO:0000313" key="2">
    <source>
        <dbReference type="Proteomes" id="UP000694460"/>
    </source>
</evidence>
<evidence type="ECO:0000313" key="1">
    <source>
        <dbReference type="EMBL" id="MBP2455134.1"/>
    </source>
</evidence>
<dbReference type="EMBL" id="JAGIOP010000002">
    <property type="protein sequence ID" value="MBP2455134.1"/>
    <property type="molecule type" value="Genomic_DNA"/>
</dbReference>
<sequence length="288" mass="32019">MATAAIQAAATLRCQLPFTTAEQDRKTVGHIARFLVWAAFGDVVDPIRAFTRANVDEYLRVTATESRRTLDQRRYVLYGTGRRLHPRQFPVAQPKNAPLRQHHPVASRSEIERAQMIVPRLPIRLGQRAQALIDLCYGAGARPADLRTLRGTAITSLPVDGRAVSVVTLPNLGGGVREVPVVDREIGGRLLGLAARVGDRLVLAPHAEIAERNIVNRISEQLRALGHSGLDPVALRNRWVLDLAERVPALLLQQLADLYELRILGEERSLVTQYKLHHKITILTEAQR</sequence>